<evidence type="ECO:0000313" key="5">
    <source>
        <dbReference type="Proteomes" id="UP001242010"/>
    </source>
</evidence>
<feature type="compositionally biased region" description="Low complexity" evidence="3">
    <location>
        <begin position="477"/>
        <end position="496"/>
    </location>
</feature>
<evidence type="ECO:0000256" key="3">
    <source>
        <dbReference type="SAM" id="MobiDB-lite"/>
    </source>
</evidence>
<reference evidence="5" key="1">
    <citation type="journal article" date="2023" name="Int. J. Syst. Evol. Microbiol.">
        <title>Mesoterricola silvestris gen. nov., sp. nov., Mesoterricola sediminis sp. nov., Geothrix oryzae sp. nov., Geothrix edaphica sp. nov., Geothrix rubra sp. nov., and Geothrix limicola sp. nov., six novel members of Acidobacteriota isolated from soils.</title>
        <authorList>
            <person name="Itoh H."/>
            <person name="Sugisawa Y."/>
            <person name="Mise K."/>
            <person name="Xu Z."/>
            <person name="Kuniyasu M."/>
            <person name="Ushijima N."/>
            <person name="Kawano K."/>
            <person name="Kobayashi E."/>
            <person name="Shiratori Y."/>
            <person name="Masuda Y."/>
            <person name="Senoo K."/>
        </authorList>
    </citation>
    <scope>NUCLEOTIDE SEQUENCE [LARGE SCALE GENOMIC DNA]</scope>
    <source>
        <strain evidence="5">Red222</strain>
    </source>
</reference>
<keyword evidence="2" id="KW-0472">Membrane</keyword>
<organism evidence="4 5">
    <name type="scientific">Geothrix oryzae</name>
    <dbReference type="NCBI Taxonomy" id="2927975"/>
    <lineage>
        <taxon>Bacteria</taxon>
        <taxon>Pseudomonadati</taxon>
        <taxon>Acidobacteriota</taxon>
        <taxon>Holophagae</taxon>
        <taxon>Holophagales</taxon>
        <taxon>Holophagaceae</taxon>
        <taxon>Geothrix</taxon>
    </lineage>
</organism>
<dbReference type="PANTHER" id="PTHR30203:SF32">
    <property type="entry name" value="CATION EFFLUX SYSTEM PROTEIN CUSC"/>
    <property type="match status" value="1"/>
</dbReference>
<proteinExistence type="inferred from homology"/>
<keyword evidence="5" id="KW-1185">Reference proteome</keyword>
<comment type="subcellular location">
    <subcellularLocation>
        <location evidence="2">Cell membrane</location>
        <topology evidence="2">Lipid-anchor</topology>
    </subcellularLocation>
</comment>
<dbReference type="InterPro" id="IPR010131">
    <property type="entry name" value="MdtP/NodT-like"/>
</dbReference>
<comment type="similarity">
    <text evidence="1 2">Belongs to the outer membrane factor (OMF) (TC 1.B.17) family.</text>
</comment>
<dbReference type="Pfam" id="PF02321">
    <property type="entry name" value="OEP"/>
    <property type="match status" value="2"/>
</dbReference>
<keyword evidence="2" id="KW-0449">Lipoprotein</keyword>
<dbReference type="NCBIfam" id="TIGR01845">
    <property type="entry name" value="outer_NodT"/>
    <property type="match status" value="1"/>
</dbReference>
<dbReference type="EMBL" id="AP027079">
    <property type="protein sequence ID" value="BDU69091.1"/>
    <property type="molecule type" value="Genomic_DNA"/>
</dbReference>
<evidence type="ECO:0000313" key="4">
    <source>
        <dbReference type="EMBL" id="BDU69091.1"/>
    </source>
</evidence>
<dbReference type="Gene3D" id="2.20.200.10">
    <property type="entry name" value="Outer membrane efflux proteins (OEP)"/>
    <property type="match status" value="1"/>
</dbReference>
<accession>A0ABN6UWF6</accession>
<dbReference type="PROSITE" id="PS51257">
    <property type="entry name" value="PROKAR_LIPOPROTEIN"/>
    <property type="match status" value="1"/>
</dbReference>
<evidence type="ECO:0000256" key="2">
    <source>
        <dbReference type="RuleBase" id="RU362097"/>
    </source>
</evidence>
<dbReference type="SUPFAM" id="SSF56954">
    <property type="entry name" value="Outer membrane efflux proteins (OEP)"/>
    <property type="match status" value="1"/>
</dbReference>
<dbReference type="Gene3D" id="1.20.1600.10">
    <property type="entry name" value="Outer membrane efflux proteins (OEP)"/>
    <property type="match status" value="1"/>
</dbReference>
<name>A0ABN6UWF6_9BACT</name>
<keyword evidence="2" id="KW-0564">Palmitate</keyword>
<evidence type="ECO:0000256" key="1">
    <source>
        <dbReference type="ARBA" id="ARBA00007613"/>
    </source>
</evidence>
<dbReference type="InterPro" id="IPR003423">
    <property type="entry name" value="OMP_efflux"/>
</dbReference>
<protein>
    <submittedName>
        <fullName evidence="4">AdeC/adeK/oprM family multidrug efflux complex outer membrane factor</fullName>
    </submittedName>
</protein>
<sequence>MRSLRTWSVLPLTFAMVGCVSMAPKYRVPEPPVPKAWPEGPSYKAPAGAPGAVGQPAADLAWQDFFVDAQLRKVLDLALRNNRDLRIAALNTEKARAYYRIQRAELLPSINAVGAGTRQRLPASVSGVGRSVVVEQDTVNVGISAWELDFFGRVRSLKNRALEQYLATEQARNSAQISLLAEVANVYLALGADRESLKLAQETLANQEASYKLIHRRFEVGASSEIDAYRAQVSVETARGDVARYTRTVALDENALRLLVGSAVPAEWLPEALGSVTALKDIAPGLPSEVLTRRPDILMAENQLKAANANIGAARAAFFPRISLTTNIGTMGSELSGLFKTGSDSWAFSPQIVLPIFNAGARWANLKAANADRDITLAQYEKAIQVAFKEVADALAQRGTLDDQLTAQETLTRALEGAHRLASARYSAGIDGYLSVLDAQRSLYAAQQGLIALRQAKYGNLVSLYKVLGGGWNPSERPAAPKATPTAAAAARPSAS</sequence>
<dbReference type="Proteomes" id="UP001242010">
    <property type="component" value="Chromosome"/>
</dbReference>
<gene>
    <name evidence="4" type="ORF">GETHOR_11920</name>
</gene>
<feature type="region of interest" description="Disordered" evidence="3">
    <location>
        <begin position="475"/>
        <end position="496"/>
    </location>
</feature>
<dbReference type="PANTHER" id="PTHR30203">
    <property type="entry name" value="OUTER MEMBRANE CATION EFFLUX PROTEIN"/>
    <property type="match status" value="1"/>
</dbReference>
<keyword evidence="2" id="KW-1134">Transmembrane beta strand</keyword>
<keyword evidence="2" id="KW-0812">Transmembrane</keyword>
<dbReference type="RefSeq" id="WP_286355720.1">
    <property type="nucleotide sequence ID" value="NZ_AP027079.1"/>
</dbReference>